<dbReference type="Proteomes" id="UP001302949">
    <property type="component" value="Unassembled WGS sequence"/>
</dbReference>
<evidence type="ECO:0000256" key="2">
    <source>
        <dbReference type="SAM" id="Phobius"/>
    </source>
</evidence>
<feature type="transmembrane region" description="Helical" evidence="2">
    <location>
        <begin position="41"/>
        <end position="60"/>
    </location>
</feature>
<reference evidence="3 4" key="1">
    <citation type="submission" date="2023-12" db="EMBL/GenBank/DDBJ databases">
        <title>Novel species of the genus Arcicella isolated from rivers.</title>
        <authorList>
            <person name="Lu H."/>
        </authorList>
    </citation>
    <scope>NUCLEOTIDE SEQUENCE [LARGE SCALE GENOMIC DNA]</scope>
    <source>
        <strain evidence="3 4">KCTC 23307</strain>
    </source>
</reference>
<gene>
    <name evidence="3" type="ORF">VB248_11150</name>
</gene>
<dbReference type="EMBL" id="JAYFUM010000011">
    <property type="protein sequence ID" value="MEA5139699.1"/>
    <property type="molecule type" value="Genomic_DNA"/>
</dbReference>
<dbReference type="SUPFAM" id="SSF56925">
    <property type="entry name" value="OMPA-like"/>
    <property type="match status" value="1"/>
</dbReference>
<protein>
    <recommendedName>
        <fullName evidence="5">Outer membrane protein beta-barrel domain-containing protein</fullName>
    </recommendedName>
</protein>
<evidence type="ECO:0000256" key="1">
    <source>
        <dbReference type="SAM" id="Coils"/>
    </source>
</evidence>
<evidence type="ECO:0008006" key="5">
    <source>
        <dbReference type="Google" id="ProtNLM"/>
    </source>
</evidence>
<keyword evidence="2" id="KW-0472">Membrane</keyword>
<feature type="coiled-coil region" evidence="1">
    <location>
        <begin position="56"/>
        <end position="83"/>
    </location>
</feature>
<comment type="caution">
    <text evidence="3">The sequence shown here is derived from an EMBL/GenBank/DDBJ whole genome shotgun (WGS) entry which is preliminary data.</text>
</comment>
<keyword evidence="4" id="KW-1185">Reference proteome</keyword>
<keyword evidence="2" id="KW-1133">Transmembrane helix</keyword>
<dbReference type="RefSeq" id="WP_323296857.1">
    <property type="nucleotide sequence ID" value="NZ_JAYFUM010000011.1"/>
</dbReference>
<keyword evidence="2" id="KW-0812">Transmembrane</keyword>
<accession>A0ABU5QA32</accession>
<organism evidence="3 4">
    <name type="scientific">Arcicella rigui</name>
    <dbReference type="NCBI Taxonomy" id="797020"/>
    <lineage>
        <taxon>Bacteria</taxon>
        <taxon>Pseudomonadati</taxon>
        <taxon>Bacteroidota</taxon>
        <taxon>Cytophagia</taxon>
        <taxon>Cytophagales</taxon>
        <taxon>Flectobacillaceae</taxon>
        <taxon>Arcicella</taxon>
    </lineage>
</organism>
<sequence length="398" mass="44923">MDEQDFDRLFGSKLPNFAGSDWREMEGRLERRDLKRKITRLLWALPSVAGVMLAVSAVLYHRLDQTQQKVKELESRLVNIHSRKVQSDTIVQKTVVYDTIYQKVIIPQPLVDVSTPKKTVLSDNQNNIYYAKYDNKITEGESFIEREKYVGIHALKAKKASLFASNLESPDSTIVPKLITFEEDSVVLENHFSLIPKSVSLGLLGGVQMPIGQEYEHGGGSQFGFRTVLGYHNSKGLERWGVVLDFQKNNLFFENNKEEGWKKFDGGNGSIGGAGKPPKKVDIPKFSTYQVSVGLRYNLLFSNKFKPYFGASWSLQLPNHYDIKYYYDDPSNTQSASGQQSSVVNLYGVNTGFNFYFSNRLLASAELYLQGQALKNPNPMEAPATLGGRIGIHYRFGN</sequence>
<evidence type="ECO:0000313" key="4">
    <source>
        <dbReference type="Proteomes" id="UP001302949"/>
    </source>
</evidence>
<proteinExistence type="predicted"/>
<name>A0ABU5QA32_9BACT</name>
<dbReference type="InterPro" id="IPR011250">
    <property type="entry name" value="OMP/PagP_B-barrel"/>
</dbReference>
<keyword evidence="1" id="KW-0175">Coiled coil</keyword>
<evidence type="ECO:0000313" key="3">
    <source>
        <dbReference type="EMBL" id="MEA5139699.1"/>
    </source>
</evidence>